<dbReference type="Proteomes" id="UP001202328">
    <property type="component" value="Unassembled WGS sequence"/>
</dbReference>
<feature type="non-terminal residue" evidence="1">
    <location>
        <position position="149"/>
    </location>
</feature>
<organism evidence="1 2">
    <name type="scientific">Papaver atlanticum</name>
    <dbReference type="NCBI Taxonomy" id="357466"/>
    <lineage>
        <taxon>Eukaryota</taxon>
        <taxon>Viridiplantae</taxon>
        <taxon>Streptophyta</taxon>
        <taxon>Embryophyta</taxon>
        <taxon>Tracheophyta</taxon>
        <taxon>Spermatophyta</taxon>
        <taxon>Magnoliopsida</taxon>
        <taxon>Ranunculales</taxon>
        <taxon>Papaveraceae</taxon>
        <taxon>Papaveroideae</taxon>
        <taxon>Papaver</taxon>
    </lineage>
</organism>
<gene>
    <name evidence="1" type="ORF">MKW98_025420</name>
</gene>
<sequence length="149" mass="16909">ATIIQRLFSIPLPPILYFRSSLLTGGGLKDPLEDEIQSSPTTFLKSLEAMGAEKPVMPCGIGGPIETLRWNHRISGPALTMLLEIITYLLTKDLLMRMPLRCYHHSLCLPMIEFHQIRAQVRISNIMKKVQQKKLQMMHTPENQISVTT</sequence>
<name>A0AAD4SDM6_9MAGN</name>
<protein>
    <submittedName>
        <fullName evidence="1">Uncharacterized protein</fullName>
    </submittedName>
</protein>
<evidence type="ECO:0000313" key="1">
    <source>
        <dbReference type="EMBL" id="KAI3895629.1"/>
    </source>
</evidence>
<reference evidence="1" key="1">
    <citation type="submission" date="2022-04" db="EMBL/GenBank/DDBJ databases">
        <title>A functionally conserved STORR gene fusion in Papaver species that diverged 16.8 million years ago.</title>
        <authorList>
            <person name="Catania T."/>
        </authorList>
    </citation>
    <scope>NUCLEOTIDE SEQUENCE</scope>
    <source>
        <strain evidence="1">S-188037</strain>
    </source>
</reference>
<evidence type="ECO:0000313" key="2">
    <source>
        <dbReference type="Proteomes" id="UP001202328"/>
    </source>
</evidence>
<comment type="caution">
    <text evidence="1">The sequence shown here is derived from an EMBL/GenBank/DDBJ whole genome shotgun (WGS) entry which is preliminary data.</text>
</comment>
<accession>A0AAD4SDM6</accession>
<keyword evidence="2" id="KW-1185">Reference proteome</keyword>
<proteinExistence type="predicted"/>
<dbReference type="AlphaFoldDB" id="A0AAD4SDM6"/>
<dbReference type="EMBL" id="JAJJMB010011896">
    <property type="protein sequence ID" value="KAI3895629.1"/>
    <property type="molecule type" value="Genomic_DNA"/>
</dbReference>